<gene>
    <name evidence="1" type="ORF">PVK06_027842</name>
</gene>
<evidence type="ECO:0000313" key="1">
    <source>
        <dbReference type="EMBL" id="KAK5812412.1"/>
    </source>
</evidence>
<proteinExistence type="predicted"/>
<organism evidence="1 2">
    <name type="scientific">Gossypium arboreum</name>
    <name type="common">Tree cotton</name>
    <name type="synonym">Gossypium nanking</name>
    <dbReference type="NCBI Taxonomy" id="29729"/>
    <lineage>
        <taxon>Eukaryota</taxon>
        <taxon>Viridiplantae</taxon>
        <taxon>Streptophyta</taxon>
        <taxon>Embryophyta</taxon>
        <taxon>Tracheophyta</taxon>
        <taxon>Spermatophyta</taxon>
        <taxon>Magnoliopsida</taxon>
        <taxon>eudicotyledons</taxon>
        <taxon>Gunneridae</taxon>
        <taxon>Pentapetalae</taxon>
        <taxon>rosids</taxon>
        <taxon>malvids</taxon>
        <taxon>Malvales</taxon>
        <taxon>Malvaceae</taxon>
        <taxon>Malvoideae</taxon>
        <taxon>Gossypium</taxon>
    </lineage>
</organism>
<dbReference type="EMBL" id="JARKNE010000008">
    <property type="protein sequence ID" value="KAK5812412.1"/>
    <property type="molecule type" value="Genomic_DNA"/>
</dbReference>
<evidence type="ECO:0000313" key="2">
    <source>
        <dbReference type="Proteomes" id="UP001358586"/>
    </source>
</evidence>
<protein>
    <submittedName>
        <fullName evidence="1">Uncharacterized protein</fullName>
    </submittedName>
</protein>
<sequence length="78" mass="8973">MEKVRLKCGFANVLDVGAFRSKGGLSISWKEEYMVQLRSFSANHINVDVKEGKGMPSWRLTRFYGASEEHKKESCRNF</sequence>
<keyword evidence="2" id="KW-1185">Reference proteome</keyword>
<name>A0ABR0P3U6_GOSAR</name>
<reference evidence="1 2" key="1">
    <citation type="submission" date="2023-03" db="EMBL/GenBank/DDBJ databases">
        <title>WGS of Gossypium arboreum.</title>
        <authorList>
            <person name="Yu D."/>
        </authorList>
    </citation>
    <scope>NUCLEOTIDE SEQUENCE [LARGE SCALE GENOMIC DNA]</scope>
    <source>
        <tissue evidence="1">Leaf</tissue>
    </source>
</reference>
<accession>A0ABR0P3U6</accession>
<dbReference type="Proteomes" id="UP001358586">
    <property type="component" value="Chromosome 8"/>
</dbReference>
<comment type="caution">
    <text evidence="1">The sequence shown here is derived from an EMBL/GenBank/DDBJ whole genome shotgun (WGS) entry which is preliminary data.</text>
</comment>